<feature type="coiled-coil region" evidence="1">
    <location>
        <begin position="280"/>
        <end position="339"/>
    </location>
</feature>
<name>A0ABP9F0A2_9ACTN</name>
<proteinExistence type="predicted"/>
<dbReference type="Gene3D" id="3.40.50.300">
    <property type="entry name" value="P-loop containing nucleotide triphosphate hydrolases"/>
    <property type="match status" value="1"/>
</dbReference>
<dbReference type="SUPFAM" id="SSF52540">
    <property type="entry name" value="P-loop containing nucleoside triphosphate hydrolases"/>
    <property type="match status" value="1"/>
</dbReference>
<feature type="coiled-coil region" evidence="1">
    <location>
        <begin position="647"/>
        <end position="684"/>
    </location>
</feature>
<protein>
    <submittedName>
        <fullName evidence="2">ATP-binding protein</fullName>
    </submittedName>
</protein>
<reference evidence="3" key="1">
    <citation type="journal article" date="2019" name="Int. J. Syst. Evol. Microbiol.">
        <title>The Global Catalogue of Microorganisms (GCM) 10K type strain sequencing project: providing services to taxonomists for standard genome sequencing and annotation.</title>
        <authorList>
            <consortium name="The Broad Institute Genomics Platform"/>
            <consortium name="The Broad Institute Genome Sequencing Center for Infectious Disease"/>
            <person name="Wu L."/>
            <person name="Ma J."/>
        </authorList>
    </citation>
    <scope>NUCLEOTIDE SEQUENCE [LARGE SCALE GENOMIC DNA]</scope>
    <source>
        <strain evidence="3">JCM 19125</strain>
    </source>
</reference>
<evidence type="ECO:0000313" key="3">
    <source>
        <dbReference type="Proteomes" id="UP001501521"/>
    </source>
</evidence>
<organism evidence="2 3">
    <name type="scientific">Tessaracoccus lubricantis</name>
    <dbReference type="NCBI Taxonomy" id="545543"/>
    <lineage>
        <taxon>Bacteria</taxon>
        <taxon>Bacillati</taxon>
        <taxon>Actinomycetota</taxon>
        <taxon>Actinomycetes</taxon>
        <taxon>Propionibacteriales</taxon>
        <taxon>Propionibacteriaceae</taxon>
        <taxon>Tessaracoccus</taxon>
    </lineage>
</organism>
<dbReference type="GO" id="GO:0005524">
    <property type="term" value="F:ATP binding"/>
    <property type="evidence" value="ECO:0007669"/>
    <property type="project" value="UniProtKB-KW"/>
</dbReference>
<keyword evidence="2" id="KW-0067">ATP-binding</keyword>
<keyword evidence="2" id="KW-0547">Nucleotide-binding</keyword>
<keyword evidence="1" id="KW-0175">Coiled coil</keyword>
<evidence type="ECO:0000256" key="1">
    <source>
        <dbReference type="SAM" id="Coils"/>
    </source>
</evidence>
<dbReference type="Pfam" id="PF13558">
    <property type="entry name" value="SbcC_Walker_B"/>
    <property type="match status" value="1"/>
</dbReference>
<dbReference type="Proteomes" id="UP001501521">
    <property type="component" value="Unassembled WGS sequence"/>
</dbReference>
<dbReference type="EMBL" id="BAABLV010000005">
    <property type="protein sequence ID" value="GAA4889797.1"/>
    <property type="molecule type" value="Genomic_DNA"/>
</dbReference>
<comment type="caution">
    <text evidence="2">The sequence shown here is derived from an EMBL/GenBank/DDBJ whole genome shotgun (WGS) entry which is preliminary data.</text>
</comment>
<gene>
    <name evidence="2" type="ORF">GCM10025789_02800</name>
</gene>
<accession>A0ABP9F0A2</accession>
<keyword evidence="3" id="KW-1185">Reference proteome</keyword>
<evidence type="ECO:0000313" key="2">
    <source>
        <dbReference type="EMBL" id="GAA4889797.1"/>
    </source>
</evidence>
<dbReference type="InterPro" id="IPR027417">
    <property type="entry name" value="P-loop_NTPase"/>
</dbReference>
<dbReference type="Pfam" id="PF13555">
    <property type="entry name" value="AAA_29"/>
    <property type="match status" value="1"/>
</dbReference>
<sequence>MTGPSGAGKSSLLDAMAAVLVRPVKLRFNAAAQGTDTGDRDRSTLTYVRGAHKRETDEATGEVGTAYLRRGAAWSGIGLTFTDERGADATLLRLFHIRSGSTESSDLKTMYVFAPEAVDVLALKPYVETGIENRRVKAAFPAWDVYSSDAYTGFAAKFRRHLGMGTEQAQVLLHKTQSAKNLTNLDTLFREFMLDQPETFKLADETVEQFGELSQAHATVVDARKQVDALTPLRAQSEKLTELRSARDVLELEERHLDTWLRGRELAAAREDEGRLAPMVARLANELLAAERAAEAAEARRQQAQRAVDGSGGAQLGTLEQLRSMLERDRASLDAHAEQLRVAAGQLGLAFPSDSATVESFLADLARLGTEDDAKQAQISQARYEAMAESTRSRDEAARLTRELAALRQHRSNIDAKLLVVRDKLAGQLGVDPARLPFVGELVQVREAQAGWTGAIERVLGSFARTLVVPEQHYLAAAEFIDADFLGTRLVYQKVARVPEGPTLPEAGGSLLAKLELAETPHRAWLAERLTARFDYACVESTAEFRGLARAVTRRGQVKHSAELHEKDDRRRVDDRSRWVLGFTTEAKEAELERRLAEVAAAGERHGQLLDELDAAWKALGQRRRRAEQFERFTWRDVDPQPLVDRLADVDRQLDELRSEHHDLRRLEAELGDAQRVLAAASGLRDDLAVEHGKRGDELAALMESIEHLVAAIEAAPVVPPEADDALATLAQELHVPEQRLEVALRGAFRARSDHLMTQTGRASAAAVRAMGAYRRDWPGQAADWADTVEYLPEYLTRLDQLESDGLPSFEDRFFTLLQNQARNNISQLHMQIREASREIRSRVGEVNKSLLMTEFAPNEYLQIEVISRSLPDVAAFLATLNEITSGSVMDAVSMASTAERMEAEVRFRQMRALLERLSSEDPADKAWRHRCLDTRQHVQFRAKVQDPDGSQVDVFTGSGGRSGGERQKLVTFCLAAALRFQLAPPGQLKPTYALVVIDEAFDKADHSFTQAGLEVFRSFGFQLLLATPMKMLQTIEDHVGGVVMVANQPGRGSTLQELPFDTSRPTIEVGPEVEQGVLL</sequence>